<keyword evidence="10" id="KW-1185">Reference proteome</keyword>
<feature type="domain" description="Sigma-54 factor interaction" evidence="6">
    <location>
        <begin position="79"/>
        <end position="312"/>
    </location>
</feature>
<dbReference type="RefSeq" id="WP_166908603.1">
    <property type="nucleotide sequence ID" value="NZ_JAASRS010000001.1"/>
</dbReference>
<evidence type="ECO:0000259" key="6">
    <source>
        <dbReference type="PROSITE" id="PS50045"/>
    </source>
</evidence>
<dbReference type="EMBL" id="JAASRS010000001">
    <property type="protein sequence ID" value="NIK14383.1"/>
    <property type="molecule type" value="Genomic_DNA"/>
</dbReference>
<dbReference type="Gene3D" id="3.40.50.300">
    <property type="entry name" value="P-loop containing nucleotide triphosphate hydrolases"/>
    <property type="match status" value="1"/>
</dbReference>
<dbReference type="Proteomes" id="UP000532769">
    <property type="component" value="Unassembled WGS sequence"/>
</dbReference>
<dbReference type="InterPro" id="IPR036634">
    <property type="entry name" value="PRD_sf"/>
</dbReference>
<evidence type="ECO:0000259" key="7">
    <source>
        <dbReference type="PROSITE" id="PS51096"/>
    </source>
</evidence>
<reference evidence="9 10" key="1">
    <citation type="submission" date="2020-03" db="EMBL/GenBank/DDBJ databases">
        <title>Genomic Encyclopedia of Archaeal and Bacterial Type Strains, Phase II (KMG-II): from individual species to whole genera.</title>
        <authorList>
            <person name="Goeker M."/>
        </authorList>
    </citation>
    <scope>NUCLEOTIDE SEQUENCE [LARGE SCALE GENOMIC DNA]</scope>
    <source>
        <strain evidence="9 10">DSM 4749</strain>
    </source>
</reference>
<organism evidence="9 10">
    <name type="scientific">Saccharococcus thermophilus</name>
    <dbReference type="NCBI Taxonomy" id="29396"/>
    <lineage>
        <taxon>Bacteria</taxon>
        <taxon>Bacillati</taxon>
        <taxon>Bacillota</taxon>
        <taxon>Bacilli</taxon>
        <taxon>Bacillales</taxon>
        <taxon>Anoxybacillaceae</taxon>
        <taxon>Saccharococcus</taxon>
    </lineage>
</organism>
<dbReference type="InterPro" id="IPR003593">
    <property type="entry name" value="AAA+_ATPase"/>
</dbReference>
<dbReference type="Gene3D" id="1.10.1790.10">
    <property type="entry name" value="PRD domain"/>
    <property type="match status" value="2"/>
</dbReference>
<keyword evidence="1" id="KW-0808">Transferase</keyword>
<dbReference type="SUPFAM" id="SSF46785">
    <property type="entry name" value="Winged helix' DNA-binding domain"/>
    <property type="match status" value="1"/>
</dbReference>
<dbReference type="InterPro" id="IPR033887">
    <property type="entry name" value="PTS_IIA_man"/>
</dbReference>
<dbReference type="PROSITE" id="PS00676">
    <property type="entry name" value="SIGMA54_INTERACT_2"/>
    <property type="match status" value="1"/>
</dbReference>
<keyword evidence="2" id="KW-0547">Nucleotide-binding</keyword>
<dbReference type="InterPro" id="IPR025662">
    <property type="entry name" value="Sigma_54_int_dom_ATP-bd_1"/>
</dbReference>
<dbReference type="SUPFAM" id="SSF52540">
    <property type="entry name" value="P-loop containing nucleoside triphosphate hydrolases"/>
    <property type="match status" value="1"/>
</dbReference>
<dbReference type="Pfam" id="PF03610">
    <property type="entry name" value="EIIA-man"/>
    <property type="match status" value="1"/>
</dbReference>
<keyword evidence="5" id="KW-0238">DNA-binding</keyword>
<dbReference type="PANTHER" id="PTHR32071:SF38">
    <property type="entry name" value="PSP OPERON TRANSCRIPTIONAL ACTIVATOR"/>
    <property type="match status" value="1"/>
</dbReference>
<dbReference type="CDD" id="cd00009">
    <property type="entry name" value="AAA"/>
    <property type="match status" value="1"/>
</dbReference>
<dbReference type="SUPFAM" id="SSF53062">
    <property type="entry name" value="PTS system fructose IIA component-like"/>
    <property type="match status" value="1"/>
</dbReference>
<dbReference type="InterPro" id="IPR025943">
    <property type="entry name" value="Sigma_54_int_dom_ATP-bd_2"/>
</dbReference>
<accession>A0A846MFS1</accession>
<keyword evidence="3" id="KW-0418">Kinase</keyword>
<dbReference type="SUPFAM" id="SSF63520">
    <property type="entry name" value="PTS-regulatory domain, PRD"/>
    <property type="match status" value="2"/>
</dbReference>
<dbReference type="PROSITE" id="PS51096">
    <property type="entry name" value="PTS_EIIA_TYPE_4"/>
    <property type="match status" value="1"/>
</dbReference>
<evidence type="ECO:0000256" key="2">
    <source>
        <dbReference type="ARBA" id="ARBA00022741"/>
    </source>
</evidence>
<dbReference type="InterPro" id="IPR002078">
    <property type="entry name" value="Sigma_54_int"/>
</dbReference>
<protein>
    <submittedName>
        <fullName evidence="9">Transcriptional regulatory protein LevR/transcriptional regulator with AAA-type ATPase domain</fullName>
    </submittedName>
</protein>
<comment type="caution">
    <text evidence="9">The sequence shown here is derived from an EMBL/GenBank/DDBJ whole genome shotgun (WGS) entry which is preliminary data.</text>
</comment>
<evidence type="ECO:0000256" key="1">
    <source>
        <dbReference type="ARBA" id="ARBA00022679"/>
    </source>
</evidence>
<dbReference type="InterPro" id="IPR036390">
    <property type="entry name" value="WH_DNA-bd_sf"/>
</dbReference>
<feature type="domain" description="PTS EIIA type-4" evidence="7">
    <location>
        <begin position="542"/>
        <end position="669"/>
    </location>
</feature>
<keyword evidence="4" id="KW-0067">ATP-binding</keyword>
<evidence type="ECO:0000313" key="10">
    <source>
        <dbReference type="Proteomes" id="UP000532769"/>
    </source>
</evidence>
<dbReference type="GO" id="GO:0009401">
    <property type="term" value="P:phosphoenolpyruvate-dependent sugar phosphotransferase system"/>
    <property type="evidence" value="ECO:0007669"/>
    <property type="project" value="InterPro"/>
</dbReference>
<gene>
    <name evidence="9" type="ORF">BDD39_000893</name>
</gene>
<sequence length="898" mass="102101">MKRIDRIYEKLKEWTAEENRWVSAKELADALHLDRANVSSDLNKLWRKGKAKKLPGRPVRFAIAEQGAEKIFATKLDELSYQHPSLAIAVEQGKAAILYPPKGMHMLILGETGTGKSMFAKLLHAFAVDIQKFPSNAPFVTFNCADYANNPQLLLGQLFGVRKGAYTGAIEKKGLLEKADGGILFLDEVHRLPAEGQEMLFTFMDHGTYRRLGETDVERNANVLLICATTENPESNLLTTFRRRIPMNIFLPPLRERTVGERYRLVFQFFQEEAVRLGKEIYVSANTIRAFLFYPCPSNVGQLKADIQLACAKAYADYVTAKKDTVRISSSDLPIYIKNGLFMEKKNQHAEPFSLHHRYYIFSPQGEGGQFETEETDHETIYEDIERKYSELKARGIHGDELELLMGIDIENYFSQYMKGINRRIHTSSDLEKIVEPSIVSLTEMIIAYAEKKLKRRLPEKVMYGLALHIQTSLNRMLGGKTMINPQLNKVRSAYKNEFALALDCLNMIEEHTNVNFPIDEAGFLTMFFAMNQEVLEEEEDYVSIFVMMHGNGVASAIAEVVNQLLATGHVKAVDMPLHAEPKHVYEQAKALIQQNATQKGALLLVDMGSLVTFAKLLEKDLSIPVKVISAASTPHVLEAARKAILGYSLDEIYEDVMTAVPFYTREPLWEETAPERETLAIVTACLTGKGSAVALKKILETYLQFDIERWKIIPIHIDNEAAMKKTLAKLEENYRIICVVSNFSVAEHIPHFHIAEVLSLRAIKRIQEMIDNEETYAQMAEELKQHLRHISVTEAVEHVRASLAAIQKQLNIHVHCHDVVGIVLHVCCMIDRLISGGHTVRFEQKEKYMKEHIALYTAVKNGVQPLEQIYDVHIDDDELCYMMEFFHYCGERNNTQT</sequence>
<dbReference type="InterPro" id="IPR036662">
    <property type="entry name" value="PTS_EIIA_man-typ_sf"/>
</dbReference>
<dbReference type="SMART" id="SM00382">
    <property type="entry name" value="AAA"/>
    <property type="match status" value="1"/>
</dbReference>
<evidence type="ECO:0000256" key="3">
    <source>
        <dbReference type="ARBA" id="ARBA00022777"/>
    </source>
</evidence>
<evidence type="ECO:0000256" key="5">
    <source>
        <dbReference type="ARBA" id="ARBA00023125"/>
    </source>
</evidence>
<dbReference type="GO" id="GO:0003677">
    <property type="term" value="F:DNA binding"/>
    <property type="evidence" value="ECO:0007669"/>
    <property type="project" value="UniProtKB-KW"/>
</dbReference>
<dbReference type="PROSITE" id="PS00675">
    <property type="entry name" value="SIGMA54_INTERACT_1"/>
    <property type="match status" value="1"/>
</dbReference>
<dbReference type="GO" id="GO:0016020">
    <property type="term" value="C:membrane"/>
    <property type="evidence" value="ECO:0007669"/>
    <property type="project" value="InterPro"/>
</dbReference>
<dbReference type="Gene3D" id="3.40.50.510">
    <property type="entry name" value="Phosphotransferase system, mannose-type IIA component"/>
    <property type="match status" value="1"/>
</dbReference>
<dbReference type="InterPro" id="IPR004701">
    <property type="entry name" value="PTS_EIIA_man-typ"/>
</dbReference>
<name>A0A846MFS1_9BACL</name>
<dbReference type="GO" id="GO:0016301">
    <property type="term" value="F:kinase activity"/>
    <property type="evidence" value="ECO:0007669"/>
    <property type="project" value="UniProtKB-KW"/>
</dbReference>
<dbReference type="InterPro" id="IPR011608">
    <property type="entry name" value="PRD"/>
</dbReference>
<dbReference type="GO" id="GO:0005524">
    <property type="term" value="F:ATP binding"/>
    <property type="evidence" value="ECO:0007669"/>
    <property type="project" value="UniProtKB-KW"/>
</dbReference>
<proteinExistence type="predicted"/>
<dbReference type="InterPro" id="IPR027417">
    <property type="entry name" value="P-loop_NTPase"/>
</dbReference>
<evidence type="ECO:0000313" key="9">
    <source>
        <dbReference type="EMBL" id="NIK14383.1"/>
    </source>
</evidence>
<feature type="domain" description="PRD" evidence="8">
    <location>
        <begin position="791"/>
        <end position="897"/>
    </location>
</feature>
<dbReference type="Pfam" id="PF00874">
    <property type="entry name" value="PRD"/>
    <property type="match status" value="2"/>
</dbReference>
<evidence type="ECO:0000256" key="4">
    <source>
        <dbReference type="ARBA" id="ARBA00022840"/>
    </source>
</evidence>
<dbReference type="GO" id="GO:0006355">
    <property type="term" value="P:regulation of DNA-templated transcription"/>
    <property type="evidence" value="ECO:0007669"/>
    <property type="project" value="InterPro"/>
</dbReference>
<dbReference type="AlphaFoldDB" id="A0A846MFS1"/>
<dbReference type="CDD" id="cd00006">
    <property type="entry name" value="PTS_IIA_man"/>
    <property type="match status" value="1"/>
</dbReference>
<dbReference type="PANTHER" id="PTHR32071">
    <property type="entry name" value="TRANSCRIPTIONAL REGULATORY PROTEIN"/>
    <property type="match status" value="1"/>
</dbReference>
<evidence type="ECO:0000259" key="8">
    <source>
        <dbReference type="PROSITE" id="PS51372"/>
    </source>
</evidence>
<dbReference type="PROSITE" id="PS50045">
    <property type="entry name" value="SIGMA54_INTERACT_4"/>
    <property type="match status" value="1"/>
</dbReference>
<dbReference type="PROSITE" id="PS51372">
    <property type="entry name" value="PRD_2"/>
    <property type="match status" value="2"/>
</dbReference>
<feature type="domain" description="PRD" evidence="8">
    <location>
        <begin position="434"/>
        <end position="539"/>
    </location>
</feature>
<dbReference type="Pfam" id="PF00158">
    <property type="entry name" value="Sigma54_activat"/>
    <property type="match status" value="1"/>
</dbReference>